<comment type="subcellular location">
    <subcellularLocation>
        <location evidence="1">Cell membrane</location>
        <topology evidence="1">Multi-pass membrane protein</topology>
    </subcellularLocation>
</comment>
<organism evidence="8 9">
    <name type="scientific">Lentilactobacillus parabuchneri DSM 5707 = NBRC 107865</name>
    <dbReference type="NCBI Taxonomy" id="1423784"/>
    <lineage>
        <taxon>Bacteria</taxon>
        <taxon>Bacillati</taxon>
        <taxon>Bacillota</taxon>
        <taxon>Bacilli</taxon>
        <taxon>Lactobacillales</taxon>
        <taxon>Lactobacillaceae</taxon>
        <taxon>Lentilactobacillus</taxon>
    </lineage>
</organism>
<name>A0A0R1Z2Z8_9LACO</name>
<feature type="transmembrane region" description="Helical" evidence="6">
    <location>
        <begin position="257"/>
        <end position="275"/>
    </location>
</feature>
<feature type="transmembrane region" description="Helical" evidence="6">
    <location>
        <begin position="187"/>
        <end position="204"/>
    </location>
</feature>
<dbReference type="PANTHER" id="PTHR23508">
    <property type="entry name" value="CARBOXYLIC ACID TRANSPORTER PROTEIN HOMOLOG"/>
    <property type="match status" value="1"/>
</dbReference>
<evidence type="ECO:0000256" key="2">
    <source>
        <dbReference type="ARBA" id="ARBA00022448"/>
    </source>
</evidence>
<evidence type="ECO:0000259" key="7">
    <source>
        <dbReference type="PROSITE" id="PS50850"/>
    </source>
</evidence>
<reference evidence="8 9" key="1">
    <citation type="journal article" date="2015" name="Genome Announc.">
        <title>Expanding the biotechnology potential of lactobacilli through comparative genomics of 213 strains and associated genera.</title>
        <authorList>
            <person name="Sun Z."/>
            <person name="Harris H.M."/>
            <person name="McCann A."/>
            <person name="Guo C."/>
            <person name="Argimon S."/>
            <person name="Zhang W."/>
            <person name="Yang X."/>
            <person name="Jeffery I.B."/>
            <person name="Cooney J.C."/>
            <person name="Kagawa T.F."/>
            <person name="Liu W."/>
            <person name="Song Y."/>
            <person name="Salvetti E."/>
            <person name="Wrobel A."/>
            <person name="Rasinkangas P."/>
            <person name="Parkhill J."/>
            <person name="Rea M.C."/>
            <person name="O'Sullivan O."/>
            <person name="Ritari J."/>
            <person name="Douillard F.P."/>
            <person name="Paul Ross R."/>
            <person name="Yang R."/>
            <person name="Briner A.E."/>
            <person name="Felis G.E."/>
            <person name="de Vos W.M."/>
            <person name="Barrangou R."/>
            <person name="Klaenhammer T.R."/>
            <person name="Caufield P.W."/>
            <person name="Cui Y."/>
            <person name="Zhang H."/>
            <person name="O'Toole P.W."/>
        </authorList>
    </citation>
    <scope>NUCLEOTIDE SEQUENCE [LARGE SCALE GENOMIC DNA]</scope>
    <source>
        <strain evidence="8 9">DSM 5707</strain>
    </source>
</reference>
<dbReference type="CDD" id="cd17316">
    <property type="entry name" value="MFS_SV2_like"/>
    <property type="match status" value="1"/>
</dbReference>
<evidence type="ECO:0000256" key="6">
    <source>
        <dbReference type="SAM" id="Phobius"/>
    </source>
</evidence>
<dbReference type="PANTHER" id="PTHR23508:SF10">
    <property type="entry name" value="CARBOXYLIC ACID TRANSPORTER PROTEIN HOMOLOG"/>
    <property type="match status" value="1"/>
</dbReference>
<proteinExistence type="predicted"/>
<keyword evidence="4 6" id="KW-1133">Transmembrane helix</keyword>
<gene>
    <name evidence="8" type="ORF">FC51_GL002302</name>
</gene>
<dbReference type="InterPro" id="IPR020846">
    <property type="entry name" value="MFS_dom"/>
</dbReference>
<keyword evidence="5 6" id="KW-0472">Membrane</keyword>
<feature type="transmembrane region" description="Helical" evidence="6">
    <location>
        <begin position="100"/>
        <end position="119"/>
    </location>
</feature>
<dbReference type="Gene3D" id="1.20.1250.20">
    <property type="entry name" value="MFS general substrate transporter like domains"/>
    <property type="match status" value="1"/>
</dbReference>
<evidence type="ECO:0000256" key="3">
    <source>
        <dbReference type="ARBA" id="ARBA00022692"/>
    </source>
</evidence>
<dbReference type="Proteomes" id="UP000051957">
    <property type="component" value="Unassembled WGS sequence"/>
</dbReference>
<dbReference type="PROSITE" id="PS50850">
    <property type="entry name" value="MFS"/>
    <property type="match status" value="1"/>
</dbReference>
<keyword evidence="2" id="KW-0813">Transport</keyword>
<evidence type="ECO:0000313" key="9">
    <source>
        <dbReference type="Proteomes" id="UP000051957"/>
    </source>
</evidence>
<feature type="transmembrane region" description="Helical" evidence="6">
    <location>
        <begin position="322"/>
        <end position="340"/>
    </location>
</feature>
<accession>A0A0R1Z2Z8</accession>
<dbReference type="InterPro" id="IPR036259">
    <property type="entry name" value="MFS_trans_sf"/>
</dbReference>
<evidence type="ECO:0000256" key="1">
    <source>
        <dbReference type="ARBA" id="ARBA00004651"/>
    </source>
</evidence>
<feature type="transmembrane region" description="Helical" evidence="6">
    <location>
        <begin position="412"/>
        <end position="432"/>
    </location>
</feature>
<feature type="transmembrane region" description="Helical" evidence="6">
    <location>
        <begin position="346"/>
        <end position="369"/>
    </location>
</feature>
<dbReference type="AlphaFoldDB" id="A0A0R1Z2Z8"/>
<keyword evidence="3 6" id="KW-0812">Transmembrane</keyword>
<evidence type="ECO:0000256" key="5">
    <source>
        <dbReference type="ARBA" id="ARBA00023136"/>
    </source>
</evidence>
<feature type="transmembrane region" description="Helical" evidence="6">
    <location>
        <begin position="73"/>
        <end position="93"/>
    </location>
</feature>
<comment type="caution">
    <text evidence="8">The sequence shown here is derived from an EMBL/GenBank/DDBJ whole genome shotgun (WGS) entry which is preliminary data.</text>
</comment>
<protein>
    <submittedName>
        <fullName evidence="8">Major facilitator superfamily permease</fullName>
    </submittedName>
</protein>
<feature type="transmembrane region" description="Helical" evidence="6">
    <location>
        <begin position="125"/>
        <end position="147"/>
    </location>
</feature>
<feature type="transmembrane region" description="Helical" evidence="6">
    <location>
        <begin position="31"/>
        <end position="53"/>
    </location>
</feature>
<feature type="transmembrane region" description="Helical" evidence="6">
    <location>
        <begin position="159"/>
        <end position="181"/>
    </location>
</feature>
<feature type="transmembrane region" description="Helical" evidence="6">
    <location>
        <begin position="295"/>
        <end position="315"/>
    </location>
</feature>
<dbReference type="GO" id="GO:0005886">
    <property type="term" value="C:plasma membrane"/>
    <property type="evidence" value="ECO:0007669"/>
    <property type="project" value="UniProtKB-SubCell"/>
</dbReference>
<sequence>MEDLIMADNTYSSNQAYSLENQLNEARETPLFYKVFALAGAGMILDAADVYMAGAINSTLIQTKFASISQGSYFLSSGFLGLFIGSLLAGYIGDFFGRKLSYHFNLLLFGVFTLLSAFAPSMTLLIGLRFIAAIGLGAEIVTGYAVVNEFAPIKRRGHWSGMTAIVANTGAPITLLIASFMIPRFGWRSMFLTMGTLALVLWLARRHFPESPRWLLAKGRTEEANVIIKKLTVRGLYEKDEMTHPDEPVIHIPFAKGLFIAIIAVSATLLCQYTFTSWVPTLLLKQGINIVDSIGFSAIMMIGAPIGAAIGALLVDKTGRKKLIVTAFIATAILGIAYAYERSTAGILINGFLLTITLYILVASVVSIYTNELFETAHRFRGAGIANGISKLLNGLMPIFVAFMITQVATSFIYYMIAAMAIIAAIIVGLFGPETDQKAIK</sequence>
<dbReference type="PATRIC" id="fig|1423784.4.peg.2345"/>
<feature type="domain" description="Major facilitator superfamily (MFS) profile" evidence="7">
    <location>
        <begin position="35"/>
        <end position="436"/>
    </location>
</feature>
<feature type="transmembrane region" description="Helical" evidence="6">
    <location>
        <begin position="389"/>
        <end position="406"/>
    </location>
</feature>
<dbReference type="SUPFAM" id="SSF103473">
    <property type="entry name" value="MFS general substrate transporter"/>
    <property type="match status" value="1"/>
</dbReference>
<dbReference type="InterPro" id="IPR005828">
    <property type="entry name" value="MFS_sugar_transport-like"/>
</dbReference>
<evidence type="ECO:0000256" key="4">
    <source>
        <dbReference type="ARBA" id="ARBA00022989"/>
    </source>
</evidence>
<dbReference type="Pfam" id="PF00083">
    <property type="entry name" value="Sugar_tr"/>
    <property type="match status" value="1"/>
</dbReference>
<dbReference type="EMBL" id="AZGK01000008">
    <property type="protein sequence ID" value="KRM46262.1"/>
    <property type="molecule type" value="Genomic_DNA"/>
</dbReference>
<dbReference type="GO" id="GO:0046943">
    <property type="term" value="F:carboxylic acid transmembrane transporter activity"/>
    <property type="evidence" value="ECO:0007669"/>
    <property type="project" value="TreeGrafter"/>
</dbReference>
<evidence type="ECO:0000313" key="8">
    <source>
        <dbReference type="EMBL" id="KRM46262.1"/>
    </source>
</evidence>